<proteinExistence type="inferred from homology"/>
<evidence type="ECO:0000256" key="7">
    <source>
        <dbReference type="ARBA" id="ARBA00061144"/>
    </source>
</evidence>
<dbReference type="Gene3D" id="3.30.390.10">
    <property type="entry name" value="Enolase-like, N-terminal domain"/>
    <property type="match status" value="1"/>
</dbReference>
<dbReference type="Gene3D" id="3.20.20.120">
    <property type="entry name" value="Enolase-like C-terminal domain"/>
    <property type="match status" value="1"/>
</dbReference>
<dbReference type="SUPFAM" id="SSF51604">
    <property type="entry name" value="Enolase C-terminal domain-like"/>
    <property type="match status" value="1"/>
</dbReference>
<keyword evidence="4" id="KW-0479">Metal-binding</keyword>
<dbReference type="AlphaFoldDB" id="A0A267EML3"/>
<evidence type="ECO:0000313" key="12">
    <source>
        <dbReference type="Proteomes" id="UP000215902"/>
    </source>
</evidence>
<dbReference type="OrthoDB" id="14161at2759"/>
<evidence type="ECO:0000256" key="2">
    <source>
        <dbReference type="ARBA" id="ARBA00001946"/>
    </source>
</evidence>
<comment type="caution">
    <text evidence="11">The sequence shown here is derived from an EMBL/GenBank/DDBJ whole genome shotgun (WGS) entry which is preliminary data.</text>
</comment>
<evidence type="ECO:0000313" key="11">
    <source>
        <dbReference type="EMBL" id="PAA62795.1"/>
    </source>
</evidence>
<dbReference type="EMBL" id="NIVC01001899">
    <property type="protein sequence ID" value="PAA62795.1"/>
    <property type="molecule type" value="Genomic_DNA"/>
</dbReference>
<dbReference type="InterPro" id="IPR013342">
    <property type="entry name" value="Mandelate_racemase_C"/>
</dbReference>
<dbReference type="InterPro" id="IPR046945">
    <property type="entry name" value="RHMD-like"/>
</dbReference>
<name>A0A267EML3_9PLAT</name>
<comment type="catalytic activity">
    <reaction evidence="1">
        <text>L-fuconate = 2-dehydro-3-deoxy-L-fuconate + H2O</text>
        <dbReference type="Rhea" id="RHEA:22772"/>
        <dbReference type="ChEBI" id="CHEBI:15377"/>
        <dbReference type="ChEBI" id="CHEBI:21291"/>
        <dbReference type="ChEBI" id="CHEBI:37448"/>
        <dbReference type="EC" id="4.2.1.68"/>
    </reaction>
</comment>
<dbReference type="STRING" id="282301.A0A267EML3"/>
<evidence type="ECO:0000259" key="10">
    <source>
        <dbReference type="SMART" id="SM00922"/>
    </source>
</evidence>
<accession>A0A267EML3</accession>
<dbReference type="GO" id="GO:0000287">
    <property type="term" value="F:magnesium ion binding"/>
    <property type="evidence" value="ECO:0007669"/>
    <property type="project" value="TreeGrafter"/>
</dbReference>
<dbReference type="SMART" id="SM00922">
    <property type="entry name" value="MR_MLE"/>
    <property type="match status" value="1"/>
</dbReference>
<dbReference type="InterPro" id="IPR029065">
    <property type="entry name" value="Enolase_C-like"/>
</dbReference>
<dbReference type="PANTHER" id="PTHR13794:SF58">
    <property type="entry name" value="MITOCHONDRIAL ENOLASE SUPERFAMILY MEMBER 1"/>
    <property type="match status" value="1"/>
</dbReference>
<dbReference type="GO" id="GO:0050023">
    <property type="term" value="F:L-fuconate dehydratase activity"/>
    <property type="evidence" value="ECO:0007669"/>
    <property type="project" value="UniProtKB-EC"/>
</dbReference>
<dbReference type="GO" id="GO:0016052">
    <property type="term" value="P:carbohydrate catabolic process"/>
    <property type="evidence" value="ECO:0007669"/>
    <property type="project" value="TreeGrafter"/>
</dbReference>
<evidence type="ECO:0000256" key="6">
    <source>
        <dbReference type="ARBA" id="ARBA00023239"/>
    </source>
</evidence>
<dbReference type="SUPFAM" id="SSF54826">
    <property type="entry name" value="Enolase N-terminal domain-like"/>
    <property type="match status" value="1"/>
</dbReference>
<gene>
    <name evidence="11" type="ORF">BOX15_Mlig004853g3</name>
</gene>
<comment type="cofactor">
    <cofactor evidence="2">
        <name>Mg(2+)</name>
        <dbReference type="ChEBI" id="CHEBI:18420"/>
    </cofactor>
</comment>
<dbReference type="EC" id="4.2.1.68" evidence="3"/>
<comment type="similarity">
    <text evidence="7">Belongs to the mandelate racemase/muconate lactonizing enzyme family. ENOSF1 subfamily.</text>
</comment>
<keyword evidence="5" id="KW-0460">Magnesium</keyword>
<reference evidence="11 12" key="1">
    <citation type="submission" date="2017-06" db="EMBL/GenBank/DDBJ databases">
        <title>A platform for efficient transgenesis in Macrostomum lignano, a flatworm model organism for stem cell research.</title>
        <authorList>
            <person name="Berezikov E."/>
        </authorList>
    </citation>
    <scope>NUCLEOTIDE SEQUENCE [LARGE SCALE GENOMIC DNA]</scope>
    <source>
        <strain evidence="11">DV1</strain>
        <tissue evidence="11">Whole organism</tissue>
    </source>
</reference>
<dbReference type="PANTHER" id="PTHR13794">
    <property type="entry name" value="ENOLASE SUPERFAMILY, MANDELATE RACEMASE"/>
    <property type="match status" value="1"/>
</dbReference>
<keyword evidence="6" id="KW-0456">Lyase</keyword>
<evidence type="ECO:0000256" key="5">
    <source>
        <dbReference type="ARBA" id="ARBA00022842"/>
    </source>
</evidence>
<dbReference type="GO" id="GO:0009063">
    <property type="term" value="P:amino acid catabolic process"/>
    <property type="evidence" value="ECO:0007669"/>
    <property type="project" value="InterPro"/>
</dbReference>
<evidence type="ECO:0000256" key="1">
    <source>
        <dbReference type="ARBA" id="ARBA00001737"/>
    </source>
</evidence>
<dbReference type="PROSITE" id="PS00909">
    <property type="entry name" value="MR_MLE_2"/>
    <property type="match status" value="1"/>
</dbReference>
<dbReference type="InterPro" id="IPR018110">
    <property type="entry name" value="Mandel_Rmase/mucon_lact_enz_CS"/>
</dbReference>
<dbReference type="Pfam" id="PF02746">
    <property type="entry name" value="MR_MLE_N"/>
    <property type="match status" value="1"/>
</dbReference>
<evidence type="ECO:0000256" key="3">
    <source>
        <dbReference type="ARBA" id="ARBA00013142"/>
    </source>
</evidence>
<evidence type="ECO:0000256" key="8">
    <source>
        <dbReference type="ARBA" id="ARBA00073815"/>
    </source>
</evidence>
<evidence type="ECO:0000256" key="4">
    <source>
        <dbReference type="ARBA" id="ARBA00022723"/>
    </source>
</evidence>
<keyword evidence="12" id="KW-1185">Reference proteome</keyword>
<dbReference type="InterPro" id="IPR029017">
    <property type="entry name" value="Enolase-like_N"/>
</dbReference>
<dbReference type="FunFam" id="3.20.20.120:FF:000007">
    <property type="entry name" value="Mitochondrial enolase superfamily member 1"/>
    <property type="match status" value="1"/>
</dbReference>
<dbReference type="InterPro" id="IPR036849">
    <property type="entry name" value="Enolase-like_C_sf"/>
</dbReference>
<dbReference type="Proteomes" id="UP000215902">
    <property type="component" value="Unassembled WGS sequence"/>
</dbReference>
<dbReference type="SFLD" id="SFLDG00179">
    <property type="entry name" value="mandelate_racemase"/>
    <property type="match status" value="1"/>
</dbReference>
<dbReference type="SFLD" id="SFLDS00001">
    <property type="entry name" value="Enolase"/>
    <property type="match status" value="1"/>
</dbReference>
<dbReference type="Pfam" id="PF13378">
    <property type="entry name" value="MR_MLE_C"/>
    <property type="match status" value="1"/>
</dbReference>
<evidence type="ECO:0000256" key="9">
    <source>
        <dbReference type="ARBA" id="ARBA00078003"/>
    </source>
</evidence>
<sequence>MHHNLPLDCPIRIVSLKVTDVRFPTSEGLHGSDAIHPDPDYSAAYVELTTSEAGLKGCGSAFTLGRGTEVIAKNIESLKHYVEDKKLESIVNNFRNFYHALVNDGQMRWLGPEKGVLHMACSAILNAIWDLWAKVAGKPVWKLLSDMRPQQLVDLIDFTYISDYLTPDEALQILAEDGKENDREGYLNANGYPAYTTSAGWLGYSEQTIREQHALLSAQGFDKFKVKVGQNLESDRARLRLLRELCGPQGVLMTDANQRWSVPEAVAWMRQLAEFQPYWIEEPTSPDDVLGHRAVRDALQPLGVRVATGEMCQNKVLFKQFFQAAALDVCQIDACRLASVNEVLPVLLMAAKAGVPVCPHAGGLGLCEYVQHYIMFDYIRVSRSLQDRMCEYSSHLHENFVHPVRMRNGAYLPPEDAGFNTEMLATSVEQAEFKK</sequence>
<organism evidence="11 12">
    <name type="scientific">Macrostomum lignano</name>
    <dbReference type="NCBI Taxonomy" id="282301"/>
    <lineage>
        <taxon>Eukaryota</taxon>
        <taxon>Metazoa</taxon>
        <taxon>Spiralia</taxon>
        <taxon>Lophotrochozoa</taxon>
        <taxon>Platyhelminthes</taxon>
        <taxon>Rhabditophora</taxon>
        <taxon>Macrostomorpha</taxon>
        <taxon>Macrostomida</taxon>
        <taxon>Macrostomidae</taxon>
        <taxon>Macrostomum</taxon>
    </lineage>
</organism>
<dbReference type="InterPro" id="IPR013341">
    <property type="entry name" value="Mandelate_racemase_N_dom"/>
</dbReference>
<protein>
    <recommendedName>
        <fullName evidence="8">Mitochondrial enolase superfamily member 1</fullName>
        <ecNumber evidence="3">4.2.1.68</ecNumber>
    </recommendedName>
    <alternativeName>
        <fullName evidence="9">L-fuconate dehydratase</fullName>
    </alternativeName>
</protein>
<feature type="domain" description="Mandelate racemase/muconate lactonizing enzyme C-terminal" evidence="10">
    <location>
        <begin position="205"/>
        <end position="302"/>
    </location>
</feature>